<gene>
    <name evidence="1" type="ORF">BB934_01215</name>
</gene>
<organism evidence="1">
    <name type="scientific">Microvirga ossetica</name>
    <dbReference type="NCBI Taxonomy" id="1882682"/>
    <lineage>
        <taxon>Bacteria</taxon>
        <taxon>Pseudomonadati</taxon>
        <taxon>Pseudomonadota</taxon>
        <taxon>Alphaproteobacteria</taxon>
        <taxon>Hyphomicrobiales</taxon>
        <taxon>Methylobacteriaceae</taxon>
        <taxon>Microvirga</taxon>
    </lineage>
</organism>
<evidence type="ECO:0008006" key="2">
    <source>
        <dbReference type="Google" id="ProtNLM"/>
    </source>
</evidence>
<dbReference type="AlphaFoldDB" id="A0A1B2EAJ6"/>
<sequence>MWFDDSMIDAYVRGFKRAIDDSGYSTMRIDGKEHINKVDDEIIAEIRRSRFVVSDFTSKPDQPRGGVYFEAGFAFGLNIPVIWTCREDLIGKVHFDTRQFNHILWTTPEDLYEKLKNRIGAVIGDGPLLRQS</sequence>
<proteinExistence type="predicted"/>
<dbReference type="Gene3D" id="3.40.50.450">
    <property type="match status" value="1"/>
</dbReference>
<evidence type="ECO:0000313" key="1">
    <source>
        <dbReference type="EMBL" id="ANY77006.1"/>
    </source>
</evidence>
<dbReference type="EMBL" id="CP016616">
    <property type="protein sequence ID" value="ANY77006.1"/>
    <property type="molecule type" value="Genomic_DNA"/>
</dbReference>
<dbReference type="KEGG" id="moc:BB934_01215"/>
<reference evidence="1" key="1">
    <citation type="submission" date="2016-07" db="EMBL/GenBank/DDBJ databases">
        <title>Microvirga ossetica sp. nov. a new species of rhizobia isolated from root nodules of the legume species Vicia alpestris Steven originated from North Ossetia region in the Caucasus.</title>
        <authorList>
            <person name="Safronova V.I."/>
            <person name="Kuznetsova I.G."/>
            <person name="Sazanova A.L."/>
            <person name="Belimov A."/>
            <person name="Andronov E."/>
            <person name="Osledkin Y.S."/>
            <person name="Onishchuk O.P."/>
            <person name="Kurchak O.N."/>
            <person name="Shaposhnikov A.I."/>
            <person name="Willems A."/>
            <person name="Tikhonovich I.A."/>
        </authorList>
    </citation>
    <scope>NUCLEOTIDE SEQUENCE [LARGE SCALE GENOMIC DNA]</scope>
    <source>
        <strain evidence="1">V5/3M</strain>
    </source>
</reference>
<name>A0A1B2EAJ6_9HYPH</name>
<accession>A0A1B2EAJ6</accession>
<protein>
    <recommendedName>
        <fullName evidence="2">Nucleoside 2-deoxyribosyltransferase</fullName>
    </recommendedName>
</protein>